<dbReference type="InterPro" id="IPR003594">
    <property type="entry name" value="HATPase_dom"/>
</dbReference>
<dbReference type="SMART" id="SM00091">
    <property type="entry name" value="PAS"/>
    <property type="match status" value="1"/>
</dbReference>
<dbReference type="AlphaFoldDB" id="A0A7W0HLW8"/>
<protein>
    <recommendedName>
        <fullName evidence="2">histidine kinase</fullName>
        <ecNumber evidence="2">2.7.13.3</ecNumber>
    </recommendedName>
</protein>
<evidence type="ECO:0000256" key="1">
    <source>
        <dbReference type="ARBA" id="ARBA00000085"/>
    </source>
</evidence>
<dbReference type="Gene3D" id="3.30.565.10">
    <property type="entry name" value="Histidine kinase-like ATPase, C-terminal domain"/>
    <property type="match status" value="1"/>
</dbReference>
<keyword evidence="4" id="KW-1133">Transmembrane helix</keyword>
<dbReference type="SUPFAM" id="SSF55785">
    <property type="entry name" value="PYP-like sensor domain (PAS domain)"/>
    <property type="match status" value="1"/>
</dbReference>
<dbReference type="PRINTS" id="PR00344">
    <property type="entry name" value="BCTRLSENSOR"/>
</dbReference>
<evidence type="ECO:0000256" key="2">
    <source>
        <dbReference type="ARBA" id="ARBA00012438"/>
    </source>
</evidence>
<evidence type="ECO:0000313" key="8">
    <source>
        <dbReference type="EMBL" id="MBA2882723.1"/>
    </source>
</evidence>
<evidence type="ECO:0000259" key="5">
    <source>
        <dbReference type="PROSITE" id="PS50109"/>
    </source>
</evidence>
<keyword evidence="4" id="KW-0812">Transmembrane</keyword>
<dbReference type="PROSITE" id="PS50109">
    <property type="entry name" value="HIS_KIN"/>
    <property type="match status" value="1"/>
</dbReference>
<evidence type="ECO:0000259" key="6">
    <source>
        <dbReference type="PROSITE" id="PS50112"/>
    </source>
</evidence>
<gene>
    <name evidence="8" type="ORF">HNR65_003078</name>
</gene>
<dbReference type="InterPro" id="IPR021796">
    <property type="entry name" value="Tll0287-like_dom"/>
</dbReference>
<dbReference type="Proteomes" id="UP000525298">
    <property type="component" value="Unassembled WGS sequence"/>
</dbReference>
<comment type="caution">
    <text evidence="8">The sequence shown here is derived from an EMBL/GenBank/DDBJ whole genome shotgun (WGS) entry which is preliminary data.</text>
</comment>
<dbReference type="EC" id="2.7.13.3" evidence="2"/>
<proteinExistence type="predicted"/>
<evidence type="ECO:0000259" key="7">
    <source>
        <dbReference type="PROSITE" id="PS50113"/>
    </source>
</evidence>
<dbReference type="InterPro" id="IPR036890">
    <property type="entry name" value="HATPase_C_sf"/>
</dbReference>
<keyword evidence="9" id="KW-1185">Reference proteome</keyword>
<dbReference type="InterPro" id="IPR004358">
    <property type="entry name" value="Sig_transdc_His_kin-like_C"/>
</dbReference>
<dbReference type="SUPFAM" id="SSF55874">
    <property type="entry name" value="ATPase domain of HSP90 chaperone/DNA topoisomerase II/histidine kinase"/>
    <property type="match status" value="1"/>
</dbReference>
<dbReference type="SMART" id="SM00388">
    <property type="entry name" value="HisKA"/>
    <property type="match status" value="1"/>
</dbReference>
<keyword evidence="3" id="KW-0597">Phosphoprotein</keyword>
<dbReference type="InterPro" id="IPR000700">
    <property type="entry name" value="PAS-assoc_C"/>
</dbReference>
<dbReference type="Pfam" id="PF00512">
    <property type="entry name" value="HisKA"/>
    <property type="match status" value="1"/>
</dbReference>
<dbReference type="CDD" id="cd00130">
    <property type="entry name" value="PAS"/>
    <property type="match status" value="1"/>
</dbReference>
<feature type="transmembrane region" description="Helical" evidence="4">
    <location>
        <begin position="213"/>
        <end position="235"/>
    </location>
</feature>
<evidence type="ECO:0000256" key="3">
    <source>
        <dbReference type="ARBA" id="ARBA00022553"/>
    </source>
</evidence>
<reference evidence="8 9" key="1">
    <citation type="submission" date="2020-07" db="EMBL/GenBank/DDBJ databases">
        <title>Genomic Encyclopedia of Type Strains, Phase IV (KMG-IV): sequencing the most valuable type-strain genomes for metagenomic binning, comparative biology and taxonomic classification.</title>
        <authorList>
            <person name="Goeker M."/>
        </authorList>
    </citation>
    <scope>NUCLEOTIDE SEQUENCE [LARGE SCALE GENOMIC DNA]</scope>
    <source>
        <strain evidence="8 9">DSM 17721</strain>
    </source>
</reference>
<dbReference type="NCBIfam" id="TIGR00229">
    <property type="entry name" value="sensory_box"/>
    <property type="match status" value="1"/>
</dbReference>
<dbReference type="PROSITE" id="PS50112">
    <property type="entry name" value="PAS"/>
    <property type="match status" value="1"/>
</dbReference>
<dbReference type="InterPro" id="IPR000014">
    <property type="entry name" value="PAS"/>
</dbReference>
<sequence>MHRRSMKTRFYFGAGCILFVFCGVFSLVQYFALRNIVIDDVYKNTEIFIGTASATRNYVKDVLRPHMVELLSPEAFVPEAMSTSFVSREVLNGLRDRFPDFSYKRAAHNPKNPVNMADSFEMEKLRWFGNHPETDEWHGIIEKDNRSFFTRMKAIYAEAQCLKCHGRPGEAPDALKEIYGSENGYDFNVGDVVAADTIYIPVDVSFFKIKETAWLMFVVAATALFSLLGLFILLFNRTVVTDLKGVLTRFKTLSGHELAEPRLEYNGQSDELEQVKWAFEDVASDLKVTHDTLRASEAKFRLLFESSQDAILILDGHTRMRDINPAGLQFFGFCDKEEALSIETCFQLFWDTRDAAGFWEEINEKGFARGLELPLVDRNGKKLTAIVSASRRVDENGRPAGIYMMLTDTTEKRRMEKYLAQTEKLASIGQLASGVAHEINNPLGVIRCYANLIAKSRAEDAQVVEDLQIIRKHTDQCKSVVEALLNFARVSEPRKAAADVRACLEEVLSVLEVQFQKSRIEIRRCFADDLPHVTLDAAKIKQVFMNLLINARQAMENKGSLTVSVQSEPDKNMLSIAISDTGAGISDLHIDRIFDPFFTTKGPGKGTGLGLSVSYGIVKQHGGDIVVESAPGNGTTFTIFLPLDEDGRNCS</sequence>
<dbReference type="EMBL" id="JACDUS010000012">
    <property type="protein sequence ID" value="MBA2882723.1"/>
    <property type="molecule type" value="Genomic_DNA"/>
</dbReference>
<feature type="domain" description="Histidine kinase" evidence="5">
    <location>
        <begin position="434"/>
        <end position="645"/>
    </location>
</feature>
<dbReference type="InterPro" id="IPR003661">
    <property type="entry name" value="HisK_dim/P_dom"/>
</dbReference>
<dbReference type="InterPro" id="IPR035965">
    <property type="entry name" value="PAS-like_dom_sf"/>
</dbReference>
<dbReference type="GO" id="GO:0000155">
    <property type="term" value="F:phosphorelay sensor kinase activity"/>
    <property type="evidence" value="ECO:0007669"/>
    <property type="project" value="InterPro"/>
</dbReference>
<dbReference type="CDD" id="cd00082">
    <property type="entry name" value="HisKA"/>
    <property type="match status" value="1"/>
</dbReference>
<dbReference type="SMART" id="SM00387">
    <property type="entry name" value="HATPase_c"/>
    <property type="match status" value="1"/>
</dbReference>
<evidence type="ECO:0000313" key="9">
    <source>
        <dbReference type="Proteomes" id="UP000525298"/>
    </source>
</evidence>
<dbReference type="InterPro" id="IPR005467">
    <property type="entry name" value="His_kinase_dom"/>
</dbReference>
<feature type="transmembrane region" description="Helical" evidence="4">
    <location>
        <begin position="12"/>
        <end position="33"/>
    </location>
</feature>
<feature type="domain" description="PAS" evidence="6">
    <location>
        <begin position="296"/>
        <end position="337"/>
    </location>
</feature>
<dbReference type="PROSITE" id="PS50113">
    <property type="entry name" value="PAC"/>
    <property type="match status" value="1"/>
</dbReference>
<evidence type="ECO:0000256" key="4">
    <source>
        <dbReference type="SAM" id="Phobius"/>
    </source>
</evidence>
<dbReference type="RefSeq" id="WP_181552348.1">
    <property type="nucleotide sequence ID" value="NZ_JACDUS010000012.1"/>
</dbReference>
<name>A0A7W0HLW8_9BACT</name>
<feature type="domain" description="PAC" evidence="7">
    <location>
        <begin position="369"/>
        <end position="421"/>
    </location>
</feature>
<dbReference type="PANTHER" id="PTHR43065">
    <property type="entry name" value="SENSOR HISTIDINE KINASE"/>
    <property type="match status" value="1"/>
</dbReference>
<dbReference type="Pfam" id="PF11845">
    <property type="entry name" value="Tll0287-like"/>
    <property type="match status" value="1"/>
</dbReference>
<dbReference type="Gene3D" id="3.30.450.20">
    <property type="entry name" value="PAS domain"/>
    <property type="match status" value="1"/>
</dbReference>
<dbReference type="InterPro" id="IPR036097">
    <property type="entry name" value="HisK_dim/P_sf"/>
</dbReference>
<organism evidence="8 9">
    <name type="scientific">Desulfosalsimonas propionicica</name>
    <dbReference type="NCBI Taxonomy" id="332175"/>
    <lineage>
        <taxon>Bacteria</taxon>
        <taxon>Pseudomonadati</taxon>
        <taxon>Thermodesulfobacteriota</taxon>
        <taxon>Desulfobacteria</taxon>
        <taxon>Desulfobacterales</taxon>
        <taxon>Desulfosalsimonadaceae</taxon>
        <taxon>Desulfosalsimonas</taxon>
    </lineage>
</organism>
<keyword evidence="4" id="KW-0472">Membrane</keyword>
<dbReference type="SUPFAM" id="SSF47384">
    <property type="entry name" value="Homodimeric domain of signal transducing histidine kinase"/>
    <property type="match status" value="1"/>
</dbReference>
<dbReference type="PANTHER" id="PTHR43065:SF42">
    <property type="entry name" value="TWO-COMPONENT SENSOR PPRA"/>
    <property type="match status" value="1"/>
</dbReference>
<dbReference type="Pfam" id="PF02518">
    <property type="entry name" value="HATPase_c"/>
    <property type="match status" value="1"/>
</dbReference>
<accession>A0A7W0HLW8</accession>
<dbReference type="Pfam" id="PF13188">
    <property type="entry name" value="PAS_8"/>
    <property type="match status" value="1"/>
</dbReference>
<comment type="catalytic activity">
    <reaction evidence="1">
        <text>ATP + protein L-histidine = ADP + protein N-phospho-L-histidine.</text>
        <dbReference type="EC" id="2.7.13.3"/>
    </reaction>
</comment>
<dbReference type="Gene3D" id="1.10.287.130">
    <property type="match status" value="1"/>
</dbReference>